<feature type="transmembrane region" description="Helical" evidence="2">
    <location>
        <begin position="259"/>
        <end position="278"/>
    </location>
</feature>
<keyword evidence="2" id="KW-0472">Membrane</keyword>
<protein>
    <submittedName>
        <fullName evidence="3">Uncharacterized protein</fullName>
    </submittedName>
</protein>
<feature type="transmembrane region" description="Helical" evidence="2">
    <location>
        <begin position="290"/>
        <end position="311"/>
    </location>
</feature>
<sequence length="638" mass="70655">MAADAKPFMLVTRDFDLRSIHDILQSISSNETNDDTINLISSLVLAESKLVRTSTIILASFNILAAFITASSILYDCYWASKRCNPKFKSSKFCVSSIHPADTFPLILAIFIFIQGLIFVGVQGRGLQTLYVDDCEGISQIVWPAIFIVPYVQLVFGIECTLRSFRSLPFQARGKYDVTFCLCAVVLMLIATWIPSNINPELGTCFASLLWFVSGFGILGTVLFSSTAGLMLICAFIIYYRLSAANLIDQHQRIVASRIVHHMIVGAVTLAFVLPFFISLSHNRGSSKLSMMATIMLNISGLMNGLLHLVLRSNASTTSFGPKMGDSWDIRKHDIRIFGPNELALYNPLFDPVPGPASISPHSTRYSNRSYQRGSMMASEINMEKFSSIGYSETDTLIGNTLVRQNTFPVSYSLFPHRDLHQNENQRTESIYDPRDLDLPLPTFYRNSRHMRNSSDSSVATVQIGLRLSQAPMENLLDNDSYRLPATTYNSRIGGATSPTSLSSPLSPQKLKPNTYSGFQKAVLPPAPLSIDTSTPNFSPSVSTPLKSSIFNPNFGGDASNGPFKSERSDSFSNKKYHSTLRVPSFVEKVRATSIRLSPDVYKPEKKMSIFGKISAEPKKTTISRSDTHQPLKSPLAK</sequence>
<feature type="transmembrane region" description="Helical" evidence="2">
    <location>
        <begin position="141"/>
        <end position="162"/>
    </location>
</feature>
<reference evidence="3 4" key="1">
    <citation type="submission" date="2017-10" db="EMBL/GenBank/DDBJ databases">
        <title>Development of genomic resources for the powdery mildew, Erysiphe pulchra.</title>
        <authorList>
            <person name="Wadl P.A."/>
            <person name="Mack B.M."/>
            <person name="Moore G."/>
            <person name="Beltz S.B."/>
        </authorList>
    </citation>
    <scope>NUCLEOTIDE SEQUENCE [LARGE SCALE GENOMIC DNA]</scope>
    <source>
        <strain evidence="3">Cflorida</strain>
    </source>
</reference>
<gene>
    <name evidence="3" type="ORF">EPUL_005530</name>
</gene>
<dbReference type="STRING" id="225359.A0A2S4PMJ9"/>
<keyword evidence="2" id="KW-1133">Transmembrane helix</keyword>
<evidence type="ECO:0000313" key="4">
    <source>
        <dbReference type="Proteomes" id="UP000237438"/>
    </source>
</evidence>
<feature type="transmembrane region" description="Helical" evidence="2">
    <location>
        <begin position="56"/>
        <end position="80"/>
    </location>
</feature>
<keyword evidence="4" id="KW-1185">Reference proteome</keyword>
<proteinExistence type="predicted"/>
<feature type="transmembrane region" description="Helical" evidence="2">
    <location>
        <begin position="174"/>
        <end position="194"/>
    </location>
</feature>
<accession>A0A2S4PMJ9</accession>
<comment type="caution">
    <text evidence="3">The sequence shown here is derived from an EMBL/GenBank/DDBJ whole genome shotgun (WGS) entry which is preliminary data.</text>
</comment>
<dbReference type="OrthoDB" id="5368516at2759"/>
<evidence type="ECO:0000256" key="1">
    <source>
        <dbReference type="SAM" id="MobiDB-lite"/>
    </source>
</evidence>
<feature type="compositionally biased region" description="Basic and acidic residues" evidence="1">
    <location>
        <begin position="616"/>
        <end position="630"/>
    </location>
</feature>
<evidence type="ECO:0000256" key="2">
    <source>
        <dbReference type="SAM" id="Phobius"/>
    </source>
</evidence>
<feature type="non-terminal residue" evidence="3">
    <location>
        <position position="638"/>
    </location>
</feature>
<dbReference type="EMBL" id="PEDP01001764">
    <property type="protein sequence ID" value="POS83244.1"/>
    <property type="molecule type" value="Genomic_DNA"/>
</dbReference>
<organism evidence="3 4">
    <name type="scientific">Erysiphe pulchra</name>
    <dbReference type="NCBI Taxonomy" id="225359"/>
    <lineage>
        <taxon>Eukaryota</taxon>
        <taxon>Fungi</taxon>
        <taxon>Dikarya</taxon>
        <taxon>Ascomycota</taxon>
        <taxon>Pezizomycotina</taxon>
        <taxon>Leotiomycetes</taxon>
        <taxon>Erysiphales</taxon>
        <taxon>Erysiphaceae</taxon>
        <taxon>Erysiphe</taxon>
    </lineage>
</organism>
<dbReference type="Proteomes" id="UP000237438">
    <property type="component" value="Unassembled WGS sequence"/>
</dbReference>
<keyword evidence="2" id="KW-0812">Transmembrane</keyword>
<evidence type="ECO:0000313" key="3">
    <source>
        <dbReference type="EMBL" id="POS83244.1"/>
    </source>
</evidence>
<feature type="transmembrane region" description="Helical" evidence="2">
    <location>
        <begin position="206"/>
        <end position="239"/>
    </location>
</feature>
<name>A0A2S4PMJ9_9PEZI</name>
<feature type="region of interest" description="Disordered" evidence="1">
    <location>
        <begin position="553"/>
        <end position="572"/>
    </location>
</feature>
<feature type="region of interest" description="Disordered" evidence="1">
    <location>
        <begin position="613"/>
        <end position="638"/>
    </location>
</feature>
<feature type="transmembrane region" description="Helical" evidence="2">
    <location>
        <begin position="101"/>
        <end position="121"/>
    </location>
</feature>
<dbReference type="AlphaFoldDB" id="A0A2S4PMJ9"/>